<dbReference type="AlphaFoldDB" id="A0A6A5VKE2"/>
<feature type="coiled-coil region" evidence="1">
    <location>
        <begin position="373"/>
        <end position="407"/>
    </location>
</feature>
<name>A0A6A5VKE2_9PLEO</name>
<accession>A0A6A5VKE2</accession>
<reference evidence="2" key="1">
    <citation type="journal article" date="2020" name="Stud. Mycol.">
        <title>101 Dothideomycetes genomes: a test case for predicting lifestyles and emergence of pathogens.</title>
        <authorList>
            <person name="Haridas S."/>
            <person name="Albert R."/>
            <person name="Binder M."/>
            <person name="Bloem J."/>
            <person name="Labutti K."/>
            <person name="Salamov A."/>
            <person name="Andreopoulos B."/>
            <person name="Baker S."/>
            <person name="Barry K."/>
            <person name="Bills G."/>
            <person name="Bluhm B."/>
            <person name="Cannon C."/>
            <person name="Castanera R."/>
            <person name="Culley D."/>
            <person name="Daum C."/>
            <person name="Ezra D."/>
            <person name="Gonzalez J."/>
            <person name="Henrissat B."/>
            <person name="Kuo A."/>
            <person name="Liang C."/>
            <person name="Lipzen A."/>
            <person name="Lutzoni F."/>
            <person name="Magnuson J."/>
            <person name="Mondo S."/>
            <person name="Nolan M."/>
            <person name="Ohm R."/>
            <person name="Pangilinan J."/>
            <person name="Park H.-J."/>
            <person name="Ramirez L."/>
            <person name="Alfaro M."/>
            <person name="Sun H."/>
            <person name="Tritt A."/>
            <person name="Yoshinaga Y."/>
            <person name="Zwiers L.-H."/>
            <person name="Turgeon B."/>
            <person name="Goodwin S."/>
            <person name="Spatafora J."/>
            <person name="Crous P."/>
            <person name="Grigoriev I."/>
        </authorList>
    </citation>
    <scope>NUCLEOTIDE SEQUENCE</scope>
    <source>
        <strain evidence="2">CBS 107.79</strain>
    </source>
</reference>
<proteinExistence type="predicted"/>
<dbReference type="OrthoDB" id="4708870at2759"/>
<evidence type="ECO:0000313" key="2">
    <source>
        <dbReference type="EMBL" id="KAF1977754.1"/>
    </source>
</evidence>
<keyword evidence="3" id="KW-1185">Reference proteome</keyword>
<evidence type="ECO:0000256" key="1">
    <source>
        <dbReference type="SAM" id="Coils"/>
    </source>
</evidence>
<dbReference type="Proteomes" id="UP000800036">
    <property type="component" value="Unassembled WGS sequence"/>
</dbReference>
<sequence>MGGHAFRNLNCPRIPPDIYFKVRDQTTSALRKLLTHVVIPTEMPAKPSYGDVEFLVSAFLPTSPASATVLDYPLMISIIKDLLHTPHGKRGYLNPDVMYFAVPVPGLDSEVDTWIQIDVKVCDAEDEQGFAWHQFQPNYASRLKMIGSLMKPLGLTISPSGLHVRVEEMEGINFAGSMVFVSREAGDVLRVLGLDRRFLHGGFGEVEEEVYQYFASTWIFNPAHYAARLEEEKYQKHIEDRAAPWVYFLTEWVPAQFTQYPGYRIYDDETSLEEWRERTRAAVKEKVFTMFPGITQTFYTKRAAHLREVEEGRLRQVLMEAIPEGLEGWSEDIARPRVVVQEPGQGLVTPPLNPTRGDAPTWVNYVGMWRKRFEKEEERRGREEREAAKLEREKAEVEAKRERILARLKVLNGVGRE</sequence>
<dbReference type="EMBL" id="ML976662">
    <property type="protein sequence ID" value="KAF1977754.1"/>
    <property type="molecule type" value="Genomic_DNA"/>
</dbReference>
<protein>
    <submittedName>
        <fullName evidence="2">Uncharacterized protein</fullName>
    </submittedName>
</protein>
<evidence type="ECO:0000313" key="3">
    <source>
        <dbReference type="Proteomes" id="UP000800036"/>
    </source>
</evidence>
<organism evidence="2 3">
    <name type="scientific">Bimuria novae-zelandiae CBS 107.79</name>
    <dbReference type="NCBI Taxonomy" id="1447943"/>
    <lineage>
        <taxon>Eukaryota</taxon>
        <taxon>Fungi</taxon>
        <taxon>Dikarya</taxon>
        <taxon>Ascomycota</taxon>
        <taxon>Pezizomycotina</taxon>
        <taxon>Dothideomycetes</taxon>
        <taxon>Pleosporomycetidae</taxon>
        <taxon>Pleosporales</taxon>
        <taxon>Massarineae</taxon>
        <taxon>Didymosphaeriaceae</taxon>
        <taxon>Bimuria</taxon>
    </lineage>
</organism>
<keyword evidence="1" id="KW-0175">Coiled coil</keyword>
<gene>
    <name evidence="2" type="ORF">BU23DRAFT_587284</name>
</gene>